<feature type="region of interest" description="Disordered" evidence="1">
    <location>
        <begin position="27"/>
        <end position="75"/>
    </location>
</feature>
<name>A0A194YKP6_SORBI</name>
<feature type="compositionally biased region" description="Low complexity" evidence="1">
    <location>
        <begin position="30"/>
        <end position="48"/>
    </location>
</feature>
<protein>
    <submittedName>
        <fullName evidence="2">Uncharacterized protein</fullName>
    </submittedName>
</protein>
<dbReference type="EMBL" id="CM000769">
    <property type="protein sequence ID" value="KXG20517.1"/>
    <property type="molecule type" value="Genomic_DNA"/>
</dbReference>
<sequence>MATRSRTSRTNTQPDPTTMVMTHAAERDYTALSPSPSTSLSTPAPHTLRPLDPPSTRRGAAARPVKRSRDPSIRRSRHLLLLAYVSSENGRRHCLI</sequence>
<gene>
    <name evidence="2" type="ORF">SORBI_3010G214400</name>
</gene>
<dbReference type="InParanoid" id="A0A194YKP6"/>
<reference evidence="2 3" key="1">
    <citation type="journal article" date="2009" name="Nature">
        <title>The Sorghum bicolor genome and the diversification of grasses.</title>
        <authorList>
            <person name="Paterson A.H."/>
            <person name="Bowers J.E."/>
            <person name="Bruggmann R."/>
            <person name="Dubchak I."/>
            <person name="Grimwood J."/>
            <person name="Gundlach H."/>
            <person name="Haberer G."/>
            <person name="Hellsten U."/>
            <person name="Mitros T."/>
            <person name="Poliakov A."/>
            <person name="Schmutz J."/>
            <person name="Spannagl M."/>
            <person name="Tang H."/>
            <person name="Wang X."/>
            <person name="Wicker T."/>
            <person name="Bharti A.K."/>
            <person name="Chapman J."/>
            <person name="Feltus F.A."/>
            <person name="Gowik U."/>
            <person name="Grigoriev I.V."/>
            <person name="Lyons E."/>
            <person name="Maher C.A."/>
            <person name="Martis M."/>
            <person name="Narechania A."/>
            <person name="Otillar R.P."/>
            <person name="Penning B.W."/>
            <person name="Salamov A.A."/>
            <person name="Wang Y."/>
            <person name="Zhang L."/>
            <person name="Carpita N.C."/>
            <person name="Freeling M."/>
            <person name="Gingle A.R."/>
            <person name="Hash C.T."/>
            <person name="Keller B."/>
            <person name="Klein P."/>
            <person name="Kresovich S."/>
            <person name="McCann M.C."/>
            <person name="Ming R."/>
            <person name="Peterson D.G."/>
            <person name="Mehboob-ur-Rahman"/>
            <person name="Ware D."/>
            <person name="Westhoff P."/>
            <person name="Mayer K.F."/>
            <person name="Messing J."/>
            <person name="Rokhsar D.S."/>
        </authorList>
    </citation>
    <scope>NUCLEOTIDE SEQUENCE [LARGE SCALE GENOMIC DNA]</scope>
    <source>
        <strain evidence="3">cv. BTx623</strain>
    </source>
</reference>
<evidence type="ECO:0000256" key="1">
    <source>
        <dbReference type="SAM" id="MobiDB-lite"/>
    </source>
</evidence>
<reference evidence="3" key="2">
    <citation type="journal article" date="2018" name="Plant J.">
        <title>The Sorghum bicolor reference genome: improved assembly, gene annotations, a transcriptome atlas, and signatures of genome organization.</title>
        <authorList>
            <person name="McCormick R.F."/>
            <person name="Truong S.K."/>
            <person name="Sreedasyam A."/>
            <person name="Jenkins J."/>
            <person name="Shu S."/>
            <person name="Sims D."/>
            <person name="Kennedy M."/>
            <person name="Amirebrahimi M."/>
            <person name="Weers B.D."/>
            <person name="McKinley B."/>
            <person name="Mattison A."/>
            <person name="Morishige D.T."/>
            <person name="Grimwood J."/>
            <person name="Schmutz J."/>
            <person name="Mullet J.E."/>
        </authorList>
    </citation>
    <scope>NUCLEOTIDE SEQUENCE [LARGE SCALE GENOMIC DNA]</scope>
    <source>
        <strain evidence="3">cv. BTx623</strain>
    </source>
</reference>
<dbReference type="Gramene" id="KXG20517">
    <property type="protein sequence ID" value="KXG20517"/>
    <property type="gene ID" value="SORBI_3010G214400"/>
</dbReference>
<dbReference type="AlphaFoldDB" id="A0A194YKP6"/>
<evidence type="ECO:0000313" key="3">
    <source>
        <dbReference type="Proteomes" id="UP000000768"/>
    </source>
</evidence>
<evidence type="ECO:0000313" key="2">
    <source>
        <dbReference type="EMBL" id="KXG20517.1"/>
    </source>
</evidence>
<accession>A0A194YKP6</accession>
<proteinExistence type="predicted"/>
<keyword evidence="3" id="KW-1185">Reference proteome</keyword>
<organism evidence="2 3">
    <name type="scientific">Sorghum bicolor</name>
    <name type="common">Sorghum</name>
    <name type="synonym">Sorghum vulgare</name>
    <dbReference type="NCBI Taxonomy" id="4558"/>
    <lineage>
        <taxon>Eukaryota</taxon>
        <taxon>Viridiplantae</taxon>
        <taxon>Streptophyta</taxon>
        <taxon>Embryophyta</taxon>
        <taxon>Tracheophyta</taxon>
        <taxon>Spermatophyta</taxon>
        <taxon>Magnoliopsida</taxon>
        <taxon>Liliopsida</taxon>
        <taxon>Poales</taxon>
        <taxon>Poaceae</taxon>
        <taxon>PACMAD clade</taxon>
        <taxon>Panicoideae</taxon>
        <taxon>Andropogonodae</taxon>
        <taxon>Andropogoneae</taxon>
        <taxon>Sorghinae</taxon>
        <taxon>Sorghum</taxon>
    </lineage>
</organism>
<dbReference type="Proteomes" id="UP000000768">
    <property type="component" value="Chromosome 10"/>
</dbReference>